<evidence type="ECO:0000259" key="1">
    <source>
        <dbReference type="Pfam" id="PF05709"/>
    </source>
</evidence>
<dbReference type="Pfam" id="PF05709">
    <property type="entry name" value="Sipho_tail"/>
    <property type="match status" value="1"/>
</dbReference>
<protein>
    <submittedName>
        <fullName evidence="2">Phage tail protein</fullName>
    </submittedName>
</protein>
<comment type="caution">
    <text evidence="2">The sequence shown here is derived from an EMBL/GenBank/DDBJ whole genome shotgun (WGS) entry which is preliminary data.</text>
</comment>
<feature type="domain" description="Siphovirus-type tail component RIFT-related" evidence="1">
    <location>
        <begin position="18"/>
        <end position="119"/>
    </location>
</feature>
<dbReference type="RefSeq" id="WP_088114909.1">
    <property type="nucleotide sequence ID" value="NZ_MOOK01000135.1"/>
</dbReference>
<dbReference type="EMBL" id="MOOK01000135">
    <property type="protein sequence ID" value="OUB49891.1"/>
    <property type="molecule type" value="Genomic_DNA"/>
</dbReference>
<dbReference type="Proteomes" id="UP000194816">
    <property type="component" value="Unassembled WGS sequence"/>
</dbReference>
<reference evidence="2 3" key="1">
    <citation type="submission" date="2016-10" db="EMBL/GenBank/DDBJ databases">
        <title>Comparative genomics of Bacillus thuringiensis reveals a path to pathogens against multiple invertebrate hosts.</title>
        <authorList>
            <person name="Zheng J."/>
            <person name="Gao Q."/>
            <person name="Liu H."/>
            <person name="Peng D."/>
            <person name="Ruan L."/>
            <person name="Sun M."/>
        </authorList>
    </citation>
    <scope>NUCLEOTIDE SEQUENCE [LARGE SCALE GENOMIC DNA]</scope>
    <source>
        <strain evidence="2">BGSC 4AU1</strain>
    </source>
</reference>
<evidence type="ECO:0000313" key="3">
    <source>
        <dbReference type="Proteomes" id="UP000194816"/>
    </source>
</evidence>
<organism evidence="2 3">
    <name type="scientific">Bacillus thuringiensis subsp. higo</name>
    <dbReference type="NCBI Taxonomy" id="132266"/>
    <lineage>
        <taxon>Bacteria</taxon>
        <taxon>Bacillati</taxon>
        <taxon>Bacillota</taxon>
        <taxon>Bacilli</taxon>
        <taxon>Bacillales</taxon>
        <taxon>Bacillaceae</taxon>
        <taxon>Bacillus</taxon>
        <taxon>Bacillus cereus group</taxon>
    </lineage>
</organism>
<accession>A0A9X6LNP7</accession>
<proteinExistence type="predicted"/>
<dbReference type="InterPro" id="IPR008841">
    <property type="entry name" value="Siphovirus-type_tail_N"/>
</dbReference>
<dbReference type="Gene3D" id="2.40.30.200">
    <property type="match status" value="1"/>
</dbReference>
<sequence>MDKMDIGIDTALGSDYGLAMVERPVIPTAKQKVEQIEVPGRHGSLTKKGAFEDVSLKIKFNLLEEENIKPLIRRIKAWFMNGKKLYFTDDDVYRKIKHVEMGDIANEIEEYGEFEVEFTLDPFEYVTTVPLILTKPETILNHGTIESSPKVEIYGNGDVRMMVNDVAFQIKGVKNAVIVDSELLEAYAGTTPMNPNMIGEFPLFKVGENTITWTGNVTKLVIEPRWRYV</sequence>
<evidence type="ECO:0000313" key="2">
    <source>
        <dbReference type="EMBL" id="OUB49891.1"/>
    </source>
</evidence>
<name>A0A9X6LNP7_BACUH</name>
<gene>
    <name evidence="2" type="ORF">BK716_15985</name>
</gene>
<dbReference type="AlphaFoldDB" id="A0A9X6LNP7"/>